<feature type="region of interest" description="Disordered" evidence="1">
    <location>
        <begin position="127"/>
        <end position="160"/>
    </location>
</feature>
<proteinExistence type="predicted"/>
<dbReference type="AlphaFoldDB" id="A0A097SQ71"/>
<name>A0A097SQ71_9NOCA</name>
<sequence length="160" mass="17598">MTQALEQRTYLPQPEDGDRFAEVISFLHARERRFGDRVEPRYLLVGADQGDRVPLPTEVHAILKQVVSALQAGRAVTVCSAHHETHHPASGRSVGGDRPTVKLLISVGSCRRRRSAPGTGWCCVMSSTTSSGAARNSTKRWRPRPCLSSARTIPRWSPSS</sequence>
<gene>
    <name evidence="2" type="ORF">LRS1606.240</name>
</gene>
<protein>
    <submittedName>
        <fullName evidence="2">Uncharacterized protein</fullName>
    </submittedName>
</protein>
<feature type="compositionally biased region" description="Polar residues" evidence="1">
    <location>
        <begin position="127"/>
        <end position="136"/>
    </location>
</feature>
<organism evidence="2">
    <name type="scientific">Rhodococcus sp. NS1</name>
    <dbReference type="NCBI Taxonomy" id="402236"/>
    <lineage>
        <taxon>Bacteria</taxon>
        <taxon>Bacillati</taxon>
        <taxon>Actinomycetota</taxon>
        <taxon>Actinomycetes</taxon>
        <taxon>Mycobacteriales</taxon>
        <taxon>Nocardiaceae</taxon>
        <taxon>Rhodococcus</taxon>
    </lineage>
</organism>
<dbReference type="EMBL" id="KJ605395">
    <property type="protein sequence ID" value="AIU93674.1"/>
    <property type="molecule type" value="Genomic_DNA"/>
</dbReference>
<keyword evidence="2" id="KW-0614">Plasmid</keyword>
<reference evidence="2" key="1">
    <citation type="submission" date="2014-03" db="EMBL/GenBank/DDBJ databases">
        <authorList>
            <person name="Zhang G."/>
            <person name="Zhu L."/>
            <person name="Fang P."/>
        </authorList>
    </citation>
    <scope>NUCLEOTIDE SEQUENCE</scope>
    <source>
        <strain evidence="2">NS1</strain>
        <plasmid evidence="2">pNSL1</plasmid>
    </source>
</reference>
<accession>A0A097SQ71</accession>
<geneLocation type="plasmid" evidence="2">
    <name>pNSL1</name>
</geneLocation>
<evidence type="ECO:0000256" key="1">
    <source>
        <dbReference type="SAM" id="MobiDB-lite"/>
    </source>
</evidence>
<evidence type="ECO:0000313" key="2">
    <source>
        <dbReference type="EMBL" id="AIU93674.1"/>
    </source>
</evidence>